<dbReference type="InterPro" id="IPR017039">
    <property type="entry name" value="Virul_fac_BrkB"/>
</dbReference>
<protein>
    <submittedName>
        <fullName evidence="7">YihY/virulence factor BrkB family protein</fullName>
    </submittedName>
</protein>
<feature type="transmembrane region" description="Helical" evidence="6">
    <location>
        <begin position="250"/>
        <end position="271"/>
    </location>
</feature>
<reference evidence="7 8" key="1">
    <citation type="submission" date="2021-05" db="EMBL/GenBank/DDBJ databases">
        <title>Novel Bacillus species.</title>
        <authorList>
            <person name="Liu G."/>
        </authorList>
    </citation>
    <scope>NUCLEOTIDE SEQUENCE [LARGE SCALE GENOMIC DNA]</scope>
    <source>
        <strain evidence="7 8">FJAT-49682</strain>
    </source>
</reference>
<evidence type="ECO:0000256" key="4">
    <source>
        <dbReference type="ARBA" id="ARBA00022989"/>
    </source>
</evidence>
<evidence type="ECO:0000313" key="7">
    <source>
        <dbReference type="EMBL" id="MBS4224674.1"/>
    </source>
</evidence>
<keyword evidence="8" id="KW-1185">Reference proteome</keyword>
<dbReference type="PANTHER" id="PTHR30213">
    <property type="entry name" value="INNER MEMBRANE PROTEIN YHJD"/>
    <property type="match status" value="1"/>
</dbReference>
<feature type="transmembrane region" description="Helical" evidence="6">
    <location>
        <begin position="139"/>
        <end position="161"/>
    </location>
</feature>
<keyword evidence="5 6" id="KW-0472">Membrane</keyword>
<comment type="subcellular location">
    <subcellularLocation>
        <location evidence="1">Cell membrane</location>
        <topology evidence="1">Multi-pass membrane protein</topology>
    </subcellularLocation>
</comment>
<evidence type="ECO:0000256" key="5">
    <source>
        <dbReference type="ARBA" id="ARBA00023136"/>
    </source>
</evidence>
<evidence type="ECO:0000256" key="1">
    <source>
        <dbReference type="ARBA" id="ARBA00004651"/>
    </source>
</evidence>
<accession>A0A942UVI3</accession>
<keyword evidence="3 6" id="KW-0812">Transmembrane</keyword>
<feature type="transmembrane region" description="Helical" evidence="6">
    <location>
        <begin position="216"/>
        <end position="238"/>
    </location>
</feature>
<feature type="transmembrane region" description="Helical" evidence="6">
    <location>
        <begin position="181"/>
        <end position="204"/>
    </location>
</feature>
<keyword evidence="2" id="KW-1003">Cell membrane</keyword>
<sequence>MGKGRLKFRKSKNKFMNFVKPLIAKIMDNDVTGMAAQLAYFFLLSLFPLLIFMITLLPYTPLSQEDIFHLIKDFAPTETFTMIQKTINEIMSNRSGGLLSIGIIGTIWSASNGMNALMRSLNRAYDVTERRPFLLARGLAILMTIAMIFVFLVALLLPVFGKQIGLFIFSNLGLSHEFMKIWGILRWVLSPIILFLVFLAIYYLSPSLKIKCTTAIPGAIFASIGWVIVSLGFSFYVSYFGNYSSTYGNIGGIIILMLWFYISAIIIIVGGEINSLIGENKGECKI</sequence>
<comment type="caution">
    <text evidence="7">The sequence shown here is derived from an EMBL/GenBank/DDBJ whole genome shotgun (WGS) entry which is preliminary data.</text>
</comment>
<evidence type="ECO:0000256" key="2">
    <source>
        <dbReference type="ARBA" id="ARBA00022475"/>
    </source>
</evidence>
<dbReference type="NCBIfam" id="TIGR00765">
    <property type="entry name" value="yihY_not_rbn"/>
    <property type="match status" value="1"/>
</dbReference>
<evidence type="ECO:0000256" key="6">
    <source>
        <dbReference type="SAM" id="Phobius"/>
    </source>
</evidence>
<name>A0A942UVI3_9BACI</name>
<keyword evidence="4 6" id="KW-1133">Transmembrane helix</keyword>
<dbReference type="GO" id="GO:0005886">
    <property type="term" value="C:plasma membrane"/>
    <property type="evidence" value="ECO:0007669"/>
    <property type="project" value="UniProtKB-SubCell"/>
</dbReference>
<gene>
    <name evidence="7" type="ORF">KHA91_18340</name>
</gene>
<proteinExistence type="predicted"/>
<dbReference type="Proteomes" id="UP000676456">
    <property type="component" value="Unassembled WGS sequence"/>
</dbReference>
<evidence type="ECO:0000313" key="8">
    <source>
        <dbReference type="Proteomes" id="UP000676456"/>
    </source>
</evidence>
<organism evidence="7 8">
    <name type="scientific">Lederbergia citrea</name>
    <dbReference type="NCBI Taxonomy" id="2833581"/>
    <lineage>
        <taxon>Bacteria</taxon>
        <taxon>Bacillati</taxon>
        <taxon>Bacillota</taxon>
        <taxon>Bacilli</taxon>
        <taxon>Bacillales</taxon>
        <taxon>Bacillaceae</taxon>
        <taxon>Lederbergia</taxon>
    </lineage>
</organism>
<dbReference type="PANTHER" id="PTHR30213:SF0">
    <property type="entry name" value="UPF0761 MEMBRANE PROTEIN YIHY"/>
    <property type="match status" value="1"/>
</dbReference>
<dbReference type="PIRSF" id="PIRSF035875">
    <property type="entry name" value="RNase_BN"/>
    <property type="match status" value="1"/>
</dbReference>
<feature type="transmembrane region" description="Helical" evidence="6">
    <location>
        <begin position="98"/>
        <end position="118"/>
    </location>
</feature>
<dbReference type="EMBL" id="JAGYPN010000004">
    <property type="protein sequence ID" value="MBS4224674.1"/>
    <property type="molecule type" value="Genomic_DNA"/>
</dbReference>
<dbReference type="Pfam" id="PF03631">
    <property type="entry name" value="Virul_fac_BrkB"/>
    <property type="match status" value="1"/>
</dbReference>
<dbReference type="AlphaFoldDB" id="A0A942UVI3"/>
<evidence type="ECO:0000256" key="3">
    <source>
        <dbReference type="ARBA" id="ARBA00022692"/>
    </source>
</evidence>
<dbReference type="RefSeq" id="WP_213099717.1">
    <property type="nucleotide sequence ID" value="NZ_JAGYPH010000004.1"/>
</dbReference>
<feature type="transmembrane region" description="Helical" evidence="6">
    <location>
        <begin position="38"/>
        <end position="59"/>
    </location>
</feature>